<dbReference type="GO" id="GO:0006397">
    <property type="term" value="P:mRNA processing"/>
    <property type="evidence" value="ECO:0007669"/>
    <property type="project" value="UniProtKB-KW"/>
</dbReference>
<evidence type="ECO:0000256" key="4">
    <source>
        <dbReference type="ARBA" id="ARBA00022884"/>
    </source>
</evidence>
<dbReference type="PANTHER" id="PTHR13976">
    <property type="entry name" value="HETEROGENEOUS NUCLEAR RIBONUCLEOPROTEIN-RELATED"/>
    <property type="match status" value="1"/>
</dbReference>
<feature type="region of interest" description="Disordered" evidence="7">
    <location>
        <begin position="276"/>
        <end position="295"/>
    </location>
</feature>
<dbReference type="InterPro" id="IPR036397">
    <property type="entry name" value="RNaseH_sf"/>
</dbReference>
<feature type="region of interest" description="Disordered" evidence="7">
    <location>
        <begin position="1237"/>
        <end position="1261"/>
    </location>
</feature>
<dbReference type="InterPro" id="IPR050666">
    <property type="entry name" value="ESRP"/>
</dbReference>
<keyword evidence="2" id="KW-0507">mRNA processing</keyword>
<comment type="similarity">
    <text evidence="1">Belongs to the ESRP family.</text>
</comment>
<dbReference type="GO" id="GO:0003723">
    <property type="term" value="F:RNA binding"/>
    <property type="evidence" value="ECO:0007669"/>
    <property type="project" value="UniProtKB-UniRule"/>
</dbReference>
<protein>
    <recommendedName>
        <fullName evidence="8">RRM domain-containing protein</fullName>
    </recommendedName>
</protein>
<dbReference type="Gene3D" id="3.30.70.330">
    <property type="match status" value="3"/>
</dbReference>
<dbReference type="InterPro" id="IPR012677">
    <property type="entry name" value="Nucleotide-bd_a/b_plait_sf"/>
</dbReference>
<evidence type="ECO:0000313" key="10">
    <source>
        <dbReference type="WBParaSite" id="TREG1_19160.1"/>
    </source>
</evidence>
<dbReference type="GO" id="GO:0008380">
    <property type="term" value="P:RNA splicing"/>
    <property type="evidence" value="ECO:0007669"/>
    <property type="project" value="UniProtKB-KW"/>
</dbReference>
<accession>A0AA85JH64</accession>
<dbReference type="PROSITE" id="PS50102">
    <property type="entry name" value="RRM"/>
    <property type="match status" value="1"/>
</dbReference>
<feature type="region of interest" description="Disordered" evidence="7">
    <location>
        <begin position="414"/>
        <end position="446"/>
    </location>
</feature>
<keyword evidence="5" id="KW-0508">mRNA splicing</keyword>
<evidence type="ECO:0000256" key="5">
    <source>
        <dbReference type="ARBA" id="ARBA00023187"/>
    </source>
</evidence>
<evidence type="ECO:0000256" key="6">
    <source>
        <dbReference type="PROSITE-ProRule" id="PRU00176"/>
    </source>
</evidence>
<dbReference type="InterPro" id="IPR035979">
    <property type="entry name" value="RBD_domain_sf"/>
</dbReference>
<dbReference type="WBParaSite" id="TREG1_19160.1">
    <property type="protein sequence ID" value="TREG1_19160.1"/>
    <property type="gene ID" value="TREG1_19160"/>
</dbReference>
<evidence type="ECO:0000256" key="2">
    <source>
        <dbReference type="ARBA" id="ARBA00022664"/>
    </source>
</evidence>
<reference evidence="9" key="1">
    <citation type="submission" date="2022-06" db="EMBL/GenBank/DDBJ databases">
        <authorList>
            <person name="Berger JAMES D."/>
            <person name="Berger JAMES D."/>
        </authorList>
    </citation>
    <scope>NUCLEOTIDE SEQUENCE [LARGE SCALE GENOMIC DNA]</scope>
</reference>
<feature type="compositionally biased region" description="Polar residues" evidence="7">
    <location>
        <begin position="424"/>
        <end position="439"/>
    </location>
</feature>
<sequence length="1375" mass="152837">MEVITSSDQLRHRSNHPISSLYNVKQKFQALSNNSEIPTTAFPVVHESRSSTVNIRHISTPFTYSQPTSSTLTTTKAAAETLSSFSSSPLPVNTFPPNSSSQPTSYPVNEPDCLVILDICTSGRQHDETGSDEYPIILLTARIHNLKQFDQNEAKFQLFVKPCQVIYDDFKDLGTSRTKRPYVKLEAHENSAQHDDISTTDVTMDSTVNAINDNMRMIEPTDECIAVTGVNDQILADSPLLETALKQFDQWIEENNLYCFKNDHSTWSWKAQETNSESHCPDQLSPTNTTTASTTTTKMDCDENLRSFILLVDGPYGLRLSLHPETTVKSIALTEYPYFYQFIDIKKSFTKFYGLNSIPKTTDEMLKYLQIDDEYLPPFLNHHFTESFFLPPQNDKSDCLLACETSSSHYECQYSSQHAEKPETTSSSQRGQPNFAITSESDDEDKNYVETNYKSTEPGYWPNQHCQVLIKLVRKMTSDGMKWGDFEKINRDYYPAIIRKSDDISDNVVVRARGLPWQATDLEIFQFFSGINIAKGGISLVLSKIGRRNGEALIQFADSEQQGLALRKHKHHVGKRYIEVYAATGHDFVSVAGGETEEAEKFLGKLTTPNQTLIRMRGLPYTTTSEQILTFFANTNCSVQFGADGILFVNRRDGRATGDAFVIFETKQIAEKALENNKQHIGNRYIELFKSTPAEVNQVMNGILNPTCEEQVHYWNSLTESTNSIFNTIGTAYIPPFNEASGLLCPNYNLKLLTGQPNISDLTFSPHIFPLNSHSPYISELSHSNLSQNGNLCVQRLLPNTSTNNLPAATLTSDPLINFSSLDFLNNFSGGINTTASNILPTSQRATDYHRPITLHSSSHLGPTLVLPRYPISPLPVTNSVSSISATDNMNNHLLIPDANNLQLLQIYGPNGTNAVMPTTPAVTSTTASSNNNNINSNSNNNSINNLGLLTNFPNFGLSVEQIAKRFVRICGMPVNADITDILVFLQENWRNVAIHGIHLVYDVTGQPIGEAMIQFVSELSAQNVCEQKHGSVFIKYGLPIPITTRVDVIQCTVEDLSQLISNMSRNSAVGGSLSNLTSSTSSSLINPLAFAPLHTLDESTAIHGVYDCIPQTVPLTSQTGFGITRSNLLRIRSPDINWTPYLNIRELNNFDVPPPPLPNSSSNLTGPNNTFSLPTPFINNITNALVQCTPSLSNILGFHIPNLFYQTTIPNIYTNNSLNFESAGMLSSQISYSTGSNDINSNSSNSKSLPESKSSSNWTNSWSNNPIEGVDLMNIPDIHMYKPNDVIPSKTENKVLTVNIKGLPKDMSISDFTNWLEEKIKNLKIMSIHFEHSLSELSSGNAKLYLQSSSDAELIVQEFNNTIINNFQISAEIN</sequence>
<keyword evidence="9" id="KW-1185">Reference proteome</keyword>
<keyword evidence="3" id="KW-0677">Repeat</keyword>
<evidence type="ECO:0000256" key="1">
    <source>
        <dbReference type="ARBA" id="ARBA00008866"/>
    </source>
</evidence>
<evidence type="ECO:0000256" key="7">
    <source>
        <dbReference type="SAM" id="MobiDB-lite"/>
    </source>
</evidence>
<reference evidence="10" key="2">
    <citation type="submission" date="2023-11" db="UniProtKB">
        <authorList>
            <consortium name="WormBaseParasite"/>
        </authorList>
    </citation>
    <scope>IDENTIFICATION</scope>
</reference>
<dbReference type="SUPFAM" id="SSF54928">
    <property type="entry name" value="RNA-binding domain, RBD"/>
    <property type="match status" value="3"/>
</dbReference>
<feature type="domain" description="RRM" evidence="8">
    <location>
        <begin position="612"/>
        <end position="693"/>
    </location>
</feature>
<proteinExistence type="inferred from homology"/>
<evidence type="ECO:0000256" key="3">
    <source>
        <dbReference type="ARBA" id="ARBA00022737"/>
    </source>
</evidence>
<organism evidence="9 10">
    <name type="scientific">Trichobilharzia regenti</name>
    <name type="common">Nasal bird schistosome</name>
    <dbReference type="NCBI Taxonomy" id="157069"/>
    <lineage>
        <taxon>Eukaryota</taxon>
        <taxon>Metazoa</taxon>
        <taxon>Spiralia</taxon>
        <taxon>Lophotrochozoa</taxon>
        <taxon>Platyhelminthes</taxon>
        <taxon>Trematoda</taxon>
        <taxon>Digenea</taxon>
        <taxon>Strigeidida</taxon>
        <taxon>Schistosomatoidea</taxon>
        <taxon>Schistosomatidae</taxon>
        <taxon>Trichobilharzia</taxon>
    </lineage>
</organism>
<dbReference type="Gene3D" id="3.30.420.10">
    <property type="entry name" value="Ribonuclease H-like superfamily/Ribonuclease H"/>
    <property type="match status" value="1"/>
</dbReference>
<dbReference type="SMART" id="SM00360">
    <property type="entry name" value="RRM"/>
    <property type="match status" value="4"/>
</dbReference>
<dbReference type="InterPro" id="IPR000504">
    <property type="entry name" value="RRM_dom"/>
</dbReference>
<name>A0AA85JH64_TRIRE</name>
<evidence type="ECO:0000259" key="8">
    <source>
        <dbReference type="PROSITE" id="PS50102"/>
    </source>
</evidence>
<dbReference type="Proteomes" id="UP000050795">
    <property type="component" value="Unassembled WGS sequence"/>
</dbReference>
<keyword evidence="4 6" id="KW-0694">RNA-binding</keyword>
<evidence type="ECO:0000313" key="9">
    <source>
        <dbReference type="Proteomes" id="UP000050795"/>
    </source>
</evidence>
<dbReference type="Pfam" id="PF00076">
    <property type="entry name" value="RRM_1"/>
    <property type="match status" value="1"/>
</dbReference>